<dbReference type="Gene3D" id="3.40.50.1220">
    <property type="entry name" value="TPP-binding domain"/>
    <property type="match status" value="1"/>
</dbReference>
<keyword evidence="8" id="KW-1185">Reference proteome</keyword>
<dbReference type="InterPro" id="IPR012001">
    <property type="entry name" value="Thiamin_PyroP_enz_TPP-bd_dom"/>
</dbReference>
<dbReference type="InterPro" id="IPR000399">
    <property type="entry name" value="TPP-bd_CS"/>
</dbReference>
<keyword evidence="2 3" id="KW-0786">Thiamine pyrophosphate</keyword>
<dbReference type="GO" id="GO:0009099">
    <property type="term" value="P:L-valine biosynthetic process"/>
    <property type="evidence" value="ECO:0007669"/>
    <property type="project" value="TreeGrafter"/>
</dbReference>
<dbReference type="Proteomes" id="UP000640333">
    <property type="component" value="Unassembled WGS sequence"/>
</dbReference>
<dbReference type="Pfam" id="PF02776">
    <property type="entry name" value="TPP_enzyme_N"/>
    <property type="match status" value="1"/>
</dbReference>
<dbReference type="GO" id="GO:0009097">
    <property type="term" value="P:isoleucine biosynthetic process"/>
    <property type="evidence" value="ECO:0007669"/>
    <property type="project" value="TreeGrafter"/>
</dbReference>
<evidence type="ECO:0000256" key="3">
    <source>
        <dbReference type="RuleBase" id="RU362132"/>
    </source>
</evidence>
<gene>
    <name evidence="7" type="ORF">IOQ59_17600</name>
</gene>
<reference evidence="7" key="1">
    <citation type="submission" date="2020-10" db="EMBL/GenBank/DDBJ databases">
        <title>Bacterium isolated from coastal waters sediment.</title>
        <authorList>
            <person name="Chen R.-J."/>
            <person name="Lu D.-C."/>
            <person name="Zhu K.-L."/>
            <person name="Du Z.-J."/>
        </authorList>
    </citation>
    <scope>NUCLEOTIDE SEQUENCE</scope>
    <source>
        <strain evidence="7">N1Y112</strain>
    </source>
</reference>
<comment type="caution">
    <text evidence="7">The sequence shown here is derived from an EMBL/GenBank/DDBJ whole genome shotgun (WGS) entry which is preliminary data.</text>
</comment>
<dbReference type="InterPro" id="IPR011766">
    <property type="entry name" value="TPP_enzyme_TPP-bd"/>
</dbReference>
<dbReference type="GO" id="GO:0030976">
    <property type="term" value="F:thiamine pyrophosphate binding"/>
    <property type="evidence" value="ECO:0007669"/>
    <property type="project" value="InterPro"/>
</dbReference>
<feature type="domain" description="Thiamine pyrophosphate enzyme TPP-binding" evidence="5">
    <location>
        <begin position="422"/>
        <end position="569"/>
    </location>
</feature>
<dbReference type="FunFam" id="3.40.50.970:FF:000007">
    <property type="entry name" value="Acetolactate synthase"/>
    <property type="match status" value="1"/>
</dbReference>
<evidence type="ECO:0000259" key="5">
    <source>
        <dbReference type="Pfam" id="PF02775"/>
    </source>
</evidence>
<proteinExistence type="inferred from homology"/>
<dbReference type="GO" id="GO:0003984">
    <property type="term" value="F:acetolactate synthase activity"/>
    <property type="evidence" value="ECO:0007669"/>
    <property type="project" value="TreeGrafter"/>
</dbReference>
<evidence type="ECO:0000259" key="6">
    <source>
        <dbReference type="Pfam" id="PF02776"/>
    </source>
</evidence>
<sequence length="591" mass="63916">MDTQPTHTHGSETDTDVPKNLTAPFTYGDLIVDYLKGMGVSHVFGVPGGSIEPFFDAVARAERRDIHLKMVVSRHETGAAFMVDGHIRETGRFGVCCSTTGPGATNLITGVANAWEENLPMLVITAQTPMAKFGKKALQDSSCSAIDVVGMFKHCTKYSTLVSHTDQLENKLINAFMTANTPPKGPVHLSLPADIVNTPLPVIPDVNSSLFEQTVGVSTPSALEQLKSEIGTAERILLFVGENCKLEENQLIQFAEQINAAIVSDPTGKRWVDETHPRYCGVFGLSGHQKARSLVMDQKYDMVLALGTQIGELGTSSWCPDLLSPKLIHIDDSITAFSRTPNAHLHICGVLSDIIGQLTTSAAILRAQGKRWQDLTATVVDQPLLSAPLQSAANSNAVPLKPQRAFHSLGRNLPEDTRIFIDAGNAWAWSIHYMQRANTQGLFRIAMAYGSMTWAIGASVGSCVSNPASPHLCITGDGSYLMAGQEITVAIQQKVPLVMMILNDTALGMVKHGQRLGRAEETGFTLPSINYAALANALGIEGLAIETPRQLDELDFDRLFSKNAPTIIDLRIDPEEIPPMGERIKGLSTSK</sequence>
<evidence type="ECO:0000256" key="2">
    <source>
        <dbReference type="ARBA" id="ARBA00023052"/>
    </source>
</evidence>
<evidence type="ECO:0000259" key="4">
    <source>
        <dbReference type="Pfam" id="PF00205"/>
    </source>
</evidence>
<feature type="domain" description="Thiamine pyrophosphate enzyme central" evidence="4">
    <location>
        <begin position="225"/>
        <end position="358"/>
    </location>
</feature>
<protein>
    <submittedName>
        <fullName evidence="7">Thiamine pyrophosphate-binding protein</fullName>
    </submittedName>
</protein>
<dbReference type="PROSITE" id="PS00187">
    <property type="entry name" value="TPP_ENZYMES"/>
    <property type="match status" value="1"/>
</dbReference>
<dbReference type="AlphaFoldDB" id="A0A8J7JZQ4"/>
<dbReference type="EMBL" id="JADEYS010000021">
    <property type="protein sequence ID" value="MBE9399078.1"/>
    <property type="molecule type" value="Genomic_DNA"/>
</dbReference>
<dbReference type="PANTHER" id="PTHR18968">
    <property type="entry name" value="THIAMINE PYROPHOSPHATE ENZYMES"/>
    <property type="match status" value="1"/>
</dbReference>
<name>A0A8J7JZQ4_9GAMM</name>
<dbReference type="InterPro" id="IPR029035">
    <property type="entry name" value="DHS-like_NAD/FAD-binding_dom"/>
</dbReference>
<dbReference type="GO" id="GO:0000287">
    <property type="term" value="F:magnesium ion binding"/>
    <property type="evidence" value="ECO:0007669"/>
    <property type="project" value="InterPro"/>
</dbReference>
<dbReference type="InterPro" id="IPR012000">
    <property type="entry name" value="Thiamin_PyroP_enz_cen_dom"/>
</dbReference>
<comment type="similarity">
    <text evidence="1 3">Belongs to the TPP enzyme family.</text>
</comment>
<dbReference type="CDD" id="cd07035">
    <property type="entry name" value="TPP_PYR_POX_like"/>
    <property type="match status" value="1"/>
</dbReference>
<organism evidence="7 8">
    <name type="scientific">Pontibacterium sinense</name>
    <dbReference type="NCBI Taxonomy" id="2781979"/>
    <lineage>
        <taxon>Bacteria</taxon>
        <taxon>Pseudomonadati</taxon>
        <taxon>Pseudomonadota</taxon>
        <taxon>Gammaproteobacteria</taxon>
        <taxon>Oceanospirillales</taxon>
        <taxon>Oceanospirillaceae</taxon>
        <taxon>Pontibacterium</taxon>
    </lineage>
</organism>
<dbReference type="InterPro" id="IPR045229">
    <property type="entry name" value="TPP_enz"/>
</dbReference>
<dbReference type="Gene3D" id="3.40.50.970">
    <property type="match status" value="2"/>
</dbReference>
<feature type="domain" description="Thiamine pyrophosphate enzyme N-terminal TPP-binding" evidence="6">
    <location>
        <begin position="26"/>
        <end position="140"/>
    </location>
</feature>
<evidence type="ECO:0000313" key="8">
    <source>
        <dbReference type="Proteomes" id="UP000640333"/>
    </source>
</evidence>
<dbReference type="InterPro" id="IPR029061">
    <property type="entry name" value="THDP-binding"/>
</dbReference>
<dbReference type="CDD" id="cd00568">
    <property type="entry name" value="TPP_enzymes"/>
    <property type="match status" value="1"/>
</dbReference>
<dbReference type="GO" id="GO:0050660">
    <property type="term" value="F:flavin adenine dinucleotide binding"/>
    <property type="evidence" value="ECO:0007669"/>
    <property type="project" value="TreeGrafter"/>
</dbReference>
<evidence type="ECO:0000313" key="7">
    <source>
        <dbReference type="EMBL" id="MBE9399078.1"/>
    </source>
</evidence>
<dbReference type="Pfam" id="PF00205">
    <property type="entry name" value="TPP_enzyme_M"/>
    <property type="match status" value="1"/>
</dbReference>
<dbReference type="SUPFAM" id="SSF52518">
    <property type="entry name" value="Thiamin diphosphate-binding fold (THDP-binding)"/>
    <property type="match status" value="2"/>
</dbReference>
<dbReference type="GO" id="GO:0005948">
    <property type="term" value="C:acetolactate synthase complex"/>
    <property type="evidence" value="ECO:0007669"/>
    <property type="project" value="TreeGrafter"/>
</dbReference>
<dbReference type="Pfam" id="PF02775">
    <property type="entry name" value="TPP_enzyme_C"/>
    <property type="match status" value="1"/>
</dbReference>
<dbReference type="RefSeq" id="WP_193954765.1">
    <property type="nucleotide sequence ID" value="NZ_JADEYS010000021.1"/>
</dbReference>
<evidence type="ECO:0000256" key="1">
    <source>
        <dbReference type="ARBA" id="ARBA00007812"/>
    </source>
</evidence>
<accession>A0A8J7JZQ4</accession>
<dbReference type="PANTHER" id="PTHR18968:SF167">
    <property type="entry name" value="ACETOLACTATE SYNTHASE LARGE SUBUNIT ILVB2-RELATED"/>
    <property type="match status" value="1"/>
</dbReference>
<dbReference type="SUPFAM" id="SSF52467">
    <property type="entry name" value="DHS-like NAD/FAD-binding domain"/>
    <property type="match status" value="1"/>
</dbReference>